<proteinExistence type="predicted"/>
<comment type="caution">
    <text evidence="1">The sequence shown here is derived from an EMBL/GenBank/DDBJ whole genome shotgun (WGS) entry which is preliminary data.</text>
</comment>
<evidence type="ECO:0000313" key="2">
    <source>
        <dbReference type="Proteomes" id="UP000176504"/>
    </source>
</evidence>
<dbReference type="Proteomes" id="UP000176504">
    <property type="component" value="Unassembled WGS sequence"/>
</dbReference>
<protein>
    <submittedName>
        <fullName evidence="1">Uncharacterized protein</fullName>
    </submittedName>
</protein>
<dbReference type="EMBL" id="MEVI01000003">
    <property type="protein sequence ID" value="OGC54909.1"/>
    <property type="molecule type" value="Genomic_DNA"/>
</dbReference>
<organism evidence="1 2">
    <name type="scientific">candidate division WWE3 bacterium RIFCSPLOWO2_01_FULL_41_18</name>
    <dbReference type="NCBI Taxonomy" id="1802625"/>
    <lineage>
        <taxon>Bacteria</taxon>
        <taxon>Katanobacteria</taxon>
    </lineage>
</organism>
<gene>
    <name evidence="1" type="ORF">A3A78_02920</name>
</gene>
<accession>A0A1F4VCQ5</accession>
<sequence>MELRDIKYLKSLNPIEFLDKPSKETVEFLAKFMQDPNFVAVIKQMRSYYNYPETGIDLTPFIGKNFSDTLTEENVLLKDTLYLNADRLREKVGLNADFTQQLYLLIYFNSFIDVDYYEGFITDKVDFAVTKKQIILKLLDYKQEVATIYIPYTMSFNTFIKQTKEVWNTMQDEMDKNLTDNPYELRLHKNTELAVEITRLKDTENKTFSEISELLSSKTKEVDEKLSNEKYIKKLYYDYKMLWLKPQNPEVPKS</sequence>
<reference evidence="1 2" key="1">
    <citation type="journal article" date="2016" name="Nat. Commun.">
        <title>Thousands of microbial genomes shed light on interconnected biogeochemical processes in an aquifer system.</title>
        <authorList>
            <person name="Anantharaman K."/>
            <person name="Brown C.T."/>
            <person name="Hug L.A."/>
            <person name="Sharon I."/>
            <person name="Castelle C.J."/>
            <person name="Probst A.J."/>
            <person name="Thomas B.C."/>
            <person name="Singh A."/>
            <person name="Wilkins M.J."/>
            <person name="Karaoz U."/>
            <person name="Brodie E.L."/>
            <person name="Williams K.H."/>
            <person name="Hubbard S.S."/>
            <person name="Banfield J.F."/>
        </authorList>
    </citation>
    <scope>NUCLEOTIDE SEQUENCE [LARGE SCALE GENOMIC DNA]</scope>
</reference>
<evidence type="ECO:0000313" key="1">
    <source>
        <dbReference type="EMBL" id="OGC54909.1"/>
    </source>
</evidence>
<name>A0A1F4VCQ5_UNCKA</name>
<dbReference type="AlphaFoldDB" id="A0A1F4VCQ5"/>